<sequence>LMDSINVDMQVVSTPPYFFNYHLDPDEGAQSARSVNEDLMDYVAHDPNRFQALANVPLQNVDKAVSELRWAIGEGFKGAEISTNVNGANYDDRSLWPFFKAAEELDAFLFFHPHAPAGSDRMKNFYLANTIGNPLDNTVAIASIVFGGLLDECPDLKLCFAHGGGYACFGMPRMDRGFKVRSEAKENITSLPSEYLSKIYYDCLTHGPEELEYLVNRVGFDRVLLGSDFPFDMGLDSPPEWISQMPFLNDLSKEAILGGNAKRLLKI</sequence>
<dbReference type="Pfam" id="PF04909">
    <property type="entry name" value="Amidohydro_2"/>
    <property type="match status" value="1"/>
</dbReference>
<dbReference type="AlphaFoldDB" id="A0A382A593"/>
<dbReference type="GO" id="GO:0019748">
    <property type="term" value="P:secondary metabolic process"/>
    <property type="evidence" value="ECO:0007669"/>
    <property type="project" value="TreeGrafter"/>
</dbReference>
<keyword evidence="1" id="KW-0456">Lyase</keyword>
<dbReference type="PANTHER" id="PTHR21240:SF28">
    <property type="entry name" value="ISO-OROTATE DECARBOXYLASE (EUROFUNG)"/>
    <property type="match status" value="1"/>
</dbReference>
<evidence type="ECO:0000313" key="3">
    <source>
        <dbReference type="EMBL" id="SVA96696.1"/>
    </source>
</evidence>
<dbReference type="GO" id="GO:0005737">
    <property type="term" value="C:cytoplasm"/>
    <property type="evidence" value="ECO:0007669"/>
    <property type="project" value="TreeGrafter"/>
</dbReference>
<gene>
    <name evidence="3" type="ORF">METZ01_LOCUS149550</name>
</gene>
<reference evidence="3" key="1">
    <citation type="submission" date="2018-05" db="EMBL/GenBank/DDBJ databases">
        <authorList>
            <person name="Lanie J.A."/>
            <person name="Ng W.-L."/>
            <person name="Kazmierczak K.M."/>
            <person name="Andrzejewski T.M."/>
            <person name="Davidsen T.M."/>
            <person name="Wayne K.J."/>
            <person name="Tettelin H."/>
            <person name="Glass J.I."/>
            <person name="Rusch D."/>
            <person name="Podicherti R."/>
            <person name="Tsui H.-C.T."/>
            <person name="Winkler M.E."/>
        </authorList>
    </citation>
    <scope>NUCLEOTIDE SEQUENCE</scope>
</reference>
<organism evidence="3">
    <name type="scientific">marine metagenome</name>
    <dbReference type="NCBI Taxonomy" id="408172"/>
    <lineage>
        <taxon>unclassified sequences</taxon>
        <taxon>metagenomes</taxon>
        <taxon>ecological metagenomes</taxon>
    </lineage>
</organism>
<evidence type="ECO:0000259" key="2">
    <source>
        <dbReference type="Pfam" id="PF04909"/>
    </source>
</evidence>
<proteinExistence type="predicted"/>
<dbReference type="InterPro" id="IPR006680">
    <property type="entry name" value="Amidohydro-rel"/>
</dbReference>
<dbReference type="SUPFAM" id="SSF51556">
    <property type="entry name" value="Metallo-dependent hydrolases"/>
    <property type="match status" value="1"/>
</dbReference>
<dbReference type="GO" id="GO:0016831">
    <property type="term" value="F:carboxy-lyase activity"/>
    <property type="evidence" value="ECO:0007669"/>
    <property type="project" value="InterPro"/>
</dbReference>
<accession>A0A382A593</accession>
<dbReference type="EMBL" id="UINC01023967">
    <property type="protein sequence ID" value="SVA96696.1"/>
    <property type="molecule type" value="Genomic_DNA"/>
</dbReference>
<dbReference type="GO" id="GO:0016787">
    <property type="term" value="F:hydrolase activity"/>
    <property type="evidence" value="ECO:0007669"/>
    <property type="project" value="InterPro"/>
</dbReference>
<evidence type="ECO:0000256" key="1">
    <source>
        <dbReference type="ARBA" id="ARBA00023239"/>
    </source>
</evidence>
<dbReference type="InterPro" id="IPR032466">
    <property type="entry name" value="Metal_Hydrolase"/>
</dbReference>
<dbReference type="PANTHER" id="PTHR21240">
    <property type="entry name" value="2-AMINO-3-CARBOXYLMUCONATE-6-SEMIALDEHYDE DECARBOXYLASE"/>
    <property type="match status" value="1"/>
</dbReference>
<feature type="non-terminal residue" evidence="3">
    <location>
        <position position="1"/>
    </location>
</feature>
<name>A0A382A593_9ZZZZ</name>
<dbReference type="InterPro" id="IPR032465">
    <property type="entry name" value="ACMSD"/>
</dbReference>
<feature type="domain" description="Amidohydrolase-related" evidence="2">
    <location>
        <begin position="6"/>
        <end position="266"/>
    </location>
</feature>
<protein>
    <recommendedName>
        <fullName evidence="2">Amidohydrolase-related domain-containing protein</fullName>
    </recommendedName>
</protein>
<dbReference type="Gene3D" id="3.20.20.140">
    <property type="entry name" value="Metal-dependent hydrolases"/>
    <property type="match status" value="1"/>
</dbReference>